<dbReference type="SUPFAM" id="SSF54928">
    <property type="entry name" value="RNA-binding domain, RBD"/>
    <property type="match status" value="2"/>
</dbReference>
<keyword evidence="3" id="KW-0694">RNA-binding</keyword>
<proteinExistence type="predicted"/>
<evidence type="ECO:0000256" key="3">
    <source>
        <dbReference type="PROSITE-ProRule" id="PRU00176"/>
    </source>
</evidence>
<dbReference type="Proteomes" id="UP000695022">
    <property type="component" value="Unplaced"/>
</dbReference>
<gene>
    <name evidence="7" type="primary">LOC106819497</name>
</gene>
<accession>A0ABM1F584</accession>
<dbReference type="CDD" id="cd12325">
    <property type="entry name" value="RRM1_hnRNPA_hnRNPD_like"/>
    <property type="match status" value="1"/>
</dbReference>
<name>A0ABM1F584_PRICU</name>
<feature type="region of interest" description="Disordered" evidence="4">
    <location>
        <begin position="177"/>
        <end position="216"/>
    </location>
</feature>
<evidence type="ECO:0000256" key="4">
    <source>
        <dbReference type="SAM" id="MobiDB-lite"/>
    </source>
</evidence>
<sequence length="298" mass="32031">MADGMQSYNGGGDSGNRADEDNSRKLFVGGLSWETTQEELQEYFSKYGTVVKCILKTDPNTGRSRGFGFVVFEDKDVIEGVMSSTHTLNGRQIDPKRAKSRPGQEPIKKIFVGGLDPDATDDDIRSSFSEYGMVENIERPFDKINNKARPFAFVTFETEEIVNDIVKHGKMMVAGKECDVKKATPREDRQGGRGGARGGRGGARGGGRGGSYSQGGWGGYGNYDQSGYGQGYGSYDYGQYGGYGSYGGQGYDYSGWGQGYGQGGQGYDYSGYGQQGGYKGGSSSVAKRGGGSSSYKPY</sequence>
<feature type="region of interest" description="Disordered" evidence="4">
    <location>
        <begin position="271"/>
        <end position="298"/>
    </location>
</feature>
<evidence type="ECO:0000313" key="6">
    <source>
        <dbReference type="Proteomes" id="UP000695022"/>
    </source>
</evidence>
<dbReference type="InterPro" id="IPR012677">
    <property type="entry name" value="Nucleotide-bd_a/b_plait_sf"/>
</dbReference>
<dbReference type="SMART" id="SM00360">
    <property type="entry name" value="RRM"/>
    <property type="match status" value="2"/>
</dbReference>
<dbReference type="GeneID" id="106819497"/>
<protein>
    <submittedName>
        <fullName evidence="7">RNA-binding protein squid-like isoform X1</fullName>
    </submittedName>
</protein>
<evidence type="ECO:0000313" key="7">
    <source>
        <dbReference type="RefSeq" id="XP_014679605.1"/>
    </source>
</evidence>
<dbReference type="PANTHER" id="PTHR48033:SF10">
    <property type="entry name" value="RNA-BINDING PROTEIN SQUID"/>
    <property type="match status" value="1"/>
</dbReference>
<dbReference type="Gene3D" id="3.30.70.330">
    <property type="match status" value="2"/>
</dbReference>
<feature type="region of interest" description="Disordered" evidence="4">
    <location>
        <begin position="1"/>
        <end position="21"/>
    </location>
</feature>
<evidence type="ECO:0000256" key="1">
    <source>
        <dbReference type="ARBA" id="ARBA00004123"/>
    </source>
</evidence>
<dbReference type="PANTHER" id="PTHR48033">
    <property type="entry name" value="RNA-BINDING (RRM/RBD/RNP MOTIFS) FAMILY PROTEIN"/>
    <property type="match status" value="1"/>
</dbReference>
<dbReference type="RefSeq" id="XP_014679605.1">
    <property type="nucleotide sequence ID" value="XM_014824119.1"/>
</dbReference>
<keyword evidence="2" id="KW-0539">Nucleus</keyword>
<organism evidence="6 7">
    <name type="scientific">Priapulus caudatus</name>
    <name type="common">Priapulid worm</name>
    <dbReference type="NCBI Taxonomy" id="37621"/>
    <lineage>
        <taxon>Eukaryota</taxon>
        <taxon>Metazoa</taxon>
        <taxon>Ecdysozoa</taxon>
        <taxon>Scalidophora</taxon>
        <taxon>Priapulida</taxon>
        <taxon>Priapulimorpha</taxon>
        <taxon>Priapulimorphida</taxon>
        <taxon>Priapulidae</taxon>
        <taxon>Priapulus</taxon>
    </lineage>
</organism>
<evidence type="ECO:0000256" key="2">
    <source>
        <dbReference type="ARBA" id="ARBA00023242"/>
    </source>
</evidence>
<dbReference type="Pfam" id="PF00076">
    <property type="entry name" value="RRM_1"/>
    <property type="match status" value="2"/>
</dbReference>
<dbReference type="InterPro" id="IPR000504">
    <property type="entry name" value="RRM_dom"/>
</dbReference>
<feature type="domain" description="RRM" evidence="5">
    <location>
        <begin position="108"/>
        <end position="185"/>
    </location>
</feature>
<dbReference type="InterPro" id="IPR035979">
    <property type="entry name" value="RBD_domain_sf"/>
</dbReference>
<feature type="compositionally biased region" description="Basic and acidic residues" evidence="4">
    <location>
        <begin position="177"/>
        <end position="191"/>
    </location>
</feature>
<keyword evidence="6" id="KW-1185">Reference proteome</keyword>
<reference evidence="7" key="1">
    <citation type="submission" date="2025-08" db="UniProtKB">
        <authorList>
            <consortium name="RefSeq"/>
        </authorList>
    </citation>
    <scope>IDENTIFICATION</scope>
</reference>
<feature type="compositionally biased region" description="Gly residues" evidence="4">
    <location>
        <begin position="192"/>
        <end position="216"/>
    </location>
</feature>
<dbReference type="PROSITE" id="PS50102">
    <property type="entry name" value="RRM"/>
    <property type="match status" value="2"/>
</dbReference>
<evidence type="ECO:0000259" key="5">
    <source>
        <dbReference type="PROSITE" id="PS50102"/>
    </source>
</evidence>
<feature type="domain" description="RRM" evidence="5">
    <location>
        <begin position="24"/>
        <end position="105"/>
    </location>
</feature>
<comment type="subcellular location">
    <subcellularLocation>
        <location evidence="1">Nucleus</location>
    </subcellularLocation>
</comment>